<accession>V6AVJ7</accession>
<dbReference type="InterPro" id="IPR041120">
    <property type="entry name" value="PIN_9"/>
</dbReference>
<dbReference type="STRING" id="1407055.NITUZ_60070"/>
<gene>
    <name evidence="2" type="ORF">NITUZ_60070</name>
</gene>
<dbReference type="AlphaFoldDB" id="V6AVJ7"/>
<dbReference type="SUPFAM" id="SSF88723">
    <property type="entry name" value="PIN domain-like"/>
    <property type="match status" value="1"/>
</dbReference>
<evidence type="ECO:0000313" key="2">
    <source>
        <dbReference type="EMBL" id="CDI06543.1"/>
    </source>
</evidence>
<sequence>MVQAQLVEVICDTSFLIHLANNRIKNLSSIDAEIGSIQFVVPDTVLAELAKLAQNQEKKSAAEATLSYIKTFKTVKLGGRFADAEFVSYIKKHGGIVATMDKELKSKLKKSGGSVISISNNKIVLE</sequence>
<dbReference type="Gene3D" id="3.40.50.1010">
    <property type="entry name" value="5'-nuclease"/>
    <property type="match status" value="1"/>
</dbReference>
<organism evidence="2 3">
    <name type="scientific">Candidatus Nitrosotenuis uzonensis</name>
    <dbReference type="NCBI Taxonomy" id="1407055"/>
    <lineage>
        <taxon>Archaea</taxon>
        <taxon>Nitrososphaerota</taxon>
        <taxon>Candidatus Nitrosotenuis</taxon>
    </lineage>
</organism>
<comment type="caution">
    <text evidence="2">The sequence shown here is derived from an EMBL/GenBank/DDBJ whole genome shotgun (WGS) entry which is preliminary data.</text>
</comment>
<reference evidence="2 3" key="1">
    <citation type="journal article" date="2013" name="PLoS ONE">
        <title>Enrichment and Genome Sequence of the Group I.1a Ammonia-Oxidizing Archaeon ?Ca. Nitrosotenuis uzonensis? Representing a Clade Globally.</title>
        <authorList>
            <person name="Lebedeva E.V."/>
            <person name="Hatzenpichler R."/>
            <person name="Pelletier E."/>
            <person name="Schuster N."/>
            <person name="Hauzmayer S."/>
            <person name="Bulaev A."/>
            <person name="Grigor'eva N.V."/>
            <person name="Galushko A."/>
            <person name="Schmid M."/>
            <person name="Palatinszky M."/>
            <person name="Le Paslier D."/>
            <person name="Daims H."/>
            <person name="Wagner M."/>
        </authorList>
    </citation>
    <scope>NUCLEOTIDE SEQUENCE [LARGE SCALE GENOMIC DNA]</scope>
    <source>
        <strain evidence="2 3">N4</strain>
    </source>
</reference>
<protein>
    <recommendedName>
        <fullName evidence="1">VapC9 PIN-like domain-containing protein</fullName>
    </recommendedName>
</protein>
<evidence type="ECO:0000313" key="3">
    <source>
        <dbReference type="Proteomes" id="UP000018159"/>
    </source>
</evidence>
<feature type="domain" description="VapC9 PIN-like" evidence="1">
    <location>
        <begin position="9"/>
        <end position="118"/>
    </location>
</feature>
<name>V6AVJ7_9ARCH</name>
<dbReference type="InterPro" id="IPR029060">
    <property type="entry name" value="PIN-like_dom_sf"/>
</dbReference>
<dbReference type="Pfam" id="PF18477">
    <property type="entry name" value="PIN_9"/>
    <property type="match status" value="1"/>
</dbReference>
<dbReference type="Proteomes" id="UP000018159">
    <property type="component" value="Unassembled WGS sequence"/>
</dbReference>
<keyword evidence="3" id="KW-1185">Reference proteome</keyword>
<proteinExistence type="predicted"/>
<evidence type="ECO:0000259" key="1">
    <source>
        <dbReference type="Pfam" id="PF18477"/>
    </source>
</evidence>
<dbReference type="EMBL" id="CBTY010000011">
    <property type="protein sequence ID" value="CDI06543.1"/>
    <property type="molecule type" value="Genomic_DNA"/>
</dbReference>